<evidence type="ECO:0000256" key="5">
    <source>
        <dbReference type="SAM" id="SignalP"/>
    </source>
</evidence>
<dbReference type="SUPFAM" id="SSF51445">
    <property type="entry name" value="(Trans)glycosidases"/>
    <property type="match status" value="1"/>
</dbReference>
<name>A0AAU9VVU9_9CNID</name>
<feature type="chain" id="PRO_5043404036" description="Fibronectin type-III domain-containing protein" evidence="5">
    <location>
        <begin position="26"/>
        <end position="637"/>
    </location>
</feature>
<dbReference type="EMBL" id="CALNXJ010000005">
    <property type="protein sequence ID" value="CAH3040401.1"/>
    <property type="molecule type" value="Genomic_DNA"/>
</dbReference>
<dbReference type="Gene3D" id="3.20.20.80">
    <property type="entry name" value="Glycosidases"/>
    <property type="match status" value="1"/>
</dbReference>
<evidence type="ECO:0000313" key="8">
    <source>
        <dbReference type="Proteomes" id="UP001159428"/>
    </source>
</evidence>
<dbReference type="PANTHER" id="PTHR12631">
    <property type="entry name" value="ALPHA-L-IDURONIDASE"/>
    <property type="match status" value="1"/>
</dbReference>
<gene>
    <name evidence="7" type="ORF">PMEA_00026002</name>
</gene>
<evidence type="ECO:0000259" key="6">
    <source>
        <dbReference type="PROSITE" id="PS50853"/>
    </source>
</evidence>
<evidence type="ECO:0000256" key="1">
    <source>
        <dbReference type="ARBA" id="ARBA00008875"/>
    </source>
</evidence>
<dbReference type="AlphaFoldDB" id="A0AAU9VVU9"/>
<keyword evidence="8" id="KW-1185">Reference proteome</keyword>
<comment type="caution">
    <text evidence="7">The sequence shown here is derived from an EMBL/GenBank/DDBJ whole genome shotgun (WGS) entry which is preliminary data.</text>
</comment>
<dbReference type="SUPFAM" id="SSF51011">
    <property type="entry name" value="Glycosyl hydrolase domain"/>
    <property type="match status" value="1"/>
</dbReference>
<feature type="active site" description="Proton donor" evidence="4">
    <location>
        <position position="181"/>
    </location>
</feature>
<comment type="similarity">
    <text evidence="1">Belongs to the glycosyl hydrolase 39 family.</text>
</comment>
<dbReference type="GO" id="GO:0004553">
    <property type="term" value="F:hydrolase activity, hydrolyzing O-glycosyl compounds"/>
    <property type="evidence" value="ECO:0007669"/>
    <property type="project" value="InterPro"/>
</dbReference>
<keyword evidence="5" id="KW-0732">Signal</keyword>
<protein>
    <recommendedName>
        <fullName evidence="6">Fibronectin type-III domain-containing protein</fullName>
    </recommendedName>
</protein>
<proteinExistence type="inferred from homology"/>
<dbReference type="Proteomes" id="UP001159428">
    <property type="component" value="Unassembled WGS sequence"/>
</dbReference>
<dbReference type="Pfam" id="PF21200">
    <property type="entry name" value="Glyco_hydro_39_C"/>
    <property type="match status" value="1"/>
</dbReference>
<dbReference type="PROSITE" id="PS50853">
    <property type="entry name" value="FN3"/>
    <property type="match status" value="1"/>
</dbReference>
<evidence type="ECO:0000256" key="2">
    <source>
        <dbReference type="ARBA" id="ARBA00022801"/>
    </source>
</evidence>
<dbReference type="InterPro" id="IPR013783">
    <property type="entry name" value="Ig-like_fold"/>
</dbReference>
<keyword evidence="2" id="KW-0378">Hydrolase</keyword>
<evidence type="ECO:0000256" key="4">
    <source>
        <dbReference type="PIRSR" id="PIRSR600514-1"/>
    </source>
</evidence>
<dbReference type="GO" id="GO:0005975">
    <property type="term" value="P:carbohydrate metabolic process"/>
    <property type="evidence" value="ECO:0007669"/>
    <property type="project" value="InterPro"/>
</dbReference>
<dbReference type="InterPro" id="IPR051923">
    <property type="entry name" value="Glycosyl_Hydrolase_39"/>
</dbReference>
<organism evidence="7 8">
    <name type="scientific">Pocillopora meandrina</name>
    <dbReference type="NCBI Taxonomy" id="46732"/>
    <lineage>
        <taxon>Eukaryota</taxon>
        <taxon>Metazoa</taxon>
        <taxon>Cnidaria</taxon>
        <taxon>Anthozoa</taxon>
        <taxon>Hexacorallia</taxon>
        <taxon>Scleractinia</taxon>
        <taxon>Astrocoeniina</taxon>
        <taxon>Pocilloporidae</taxon>
        <taxon>Pocillopora</taxon>
    </lineage>
</organism>
<dbReference type="InterPro" id="IPR049166">
    <property type="entry name" value="GH39_cat"/>
</dbReference>
<evidence type="ECO:0000313" key="7">
    <source>
        <dbReference type="EMBL" id="CAH3040401.1"/>
    </source>
</evidence>
<dbReference type="PANTHER" id="PTHR12631:SF8">
    <property type="entry name" value="ALPHA-L-IDURONIDASE"/>
    <property type="match status" value="1"/>
</dbReference>
<dbReference type="InterPro" id="IPR000514">
    <property type="entry name" value="Glyco_hydro_39"/>
</dbReference>
<dbReference type="InterPro" id="IPR017853">
    <property type="entry name" value="GH"/>
</dbReference>
<dbReference type="InterPro" id="IPR003961">
    <property type="entry name" value="FN3_dom"/>
</dbReference>
<sequence>MAGCNMCLKGLVYVVLVLLANRVETKSFSGNAVVDASKVIGPLEHFWESTGFCPPDPHQDFHKFIFANDELQNLAYVGSVPNNGIKQVRIHWLLDLVSMKLENDKLVYNFTFLDKAMKLLIENDLRPGFELMGNPSNFFSDFDDTAQIYSWRNLVESLGKHLIEVFGLEEICQWNFESWNEPENKQHFDGLHVSTKGYLMYYDACSEGLKMAHPSLRLGGPATGYPDKHPIFWSLLQHCNNGTNFFTGQRGVRLDFISFHIKGQGHSLTILHNETVVIGEIAKLIPKYITTPIYNDEGDPLVGWNLAEEWRADATYAAIVVKILVQHQDWFLKSNFSIRYNLLSNDNGFISYPPVHFRQRTLLARFQMNHSHPRKVEFVKKPIFNVMGLLALLGNQQIKVSSFGENEDCGIVASILKPQRHCDTNDWELAAVLYNSNDTSGRTSVSEINLTVLNLPLRQDVAFVVYKLDNEHGNPFQMWKEMGSPMFPSDEQFHMLRLHQEPIRSLGPSIVSSSTLNLHLTLPLPGVSLLHVCAKTVSAPPKVEGVRLISVSPYEVLVVWKDVPSRCITTFEVLYSEKSPGGPFKRVNEIDVIFTSFHHMMSQGDRNNVEGWYCIVAVDYWGRYSPGSVPIKHNKTK</sequence>
<reference evidence="7 8" key="1">
    <citation type="submission" date="2022-05" db="EMBL/GenBank/DDBJ databases">
        <authorList>
            <consortium name="Genoscope - CEA"/>
            <person name="William W."/>
        </authorList>
    </citation>
    <scope>NUCLEOTIDE SEQUENCE [LARGE SCALE GENOMIC DNA]</scope>
</reference>
<dbReference type="Gene3D" id="2.60.40.10">
    <property type="entry name" value="Immunoglobulins"/>
    <property type="match status" value="1"/>
</dbReference>
<dbReference type="PRINTS" id="PR00745">
    <property type="entry name" value="GLHYDRLASE39"/>
</dbReference>
<feature type="domain" description="Fibronectin type-III" evidence="6">
    <location>
        <begin position="542"/>
        <end position="637"/>
    </location>
</feature>
<dbReference type="InterPro" id="IPR049167">
    <property type="entry name" value="GH39_C"/>
</dbReference>
<accession>A0AAU9VVU9</accession>
<evidence type="ECO:0000256" key="3">
    <source>
        <dbReference type="ARBA" id="ARBA00023295"/>
    </source>
</evidence>
<dbReference type="Gene3D" id="2.60.40.1500">
    <property type="entry name" value="Glycosyl hydrolase domain, family 39"/>
    <property type="match status" value="1"/>
</dbReference>
<keyword evidence="3" id="KW-0326">Glycosidase</keyword>
<dbReference type="Pfam" id="PF01229">
    <property type="entry name" value="Glyco_hydro_39"/>
    <property type="match status" value="1"/>
</dbReference>
<feature type="signal peptide" evidence="5">
    <location>
        <begin position="1"/>
        <end position="25"/>
    </location>
</feature>